<evidence type="ECO:0000259" key="12">
    <source>
        <dbReference type="PROSITE" id="PS50240"/>
    </source>
</evidence>
<dbReference type="AlphaFoldDB" id="A0A3P8ULJ0"/>
<dbReference type="Proteomes" id="UP000265120">
    <property type="component" value="Chromosome 2"/>
</dbReference>
<evidence type="ECO:0000313" key="14">
    <source>
        <dbReference type="Proteomes" id="UP000265120"/>
    </source>
</evidence>
<evidence type="ECO:0000256" key="11">
    <source>
        <dbReference type="SAM" id="SignalP"/>
    </source>
</evidence>
<dbReference type="InterPro" id="IPR018114">
    <property type="entry name" value="TRYPSIN_HIS"/>
</dbReference>
<organism evidence="13 14">
    <name type="scientific">Cynoglossus semilaevis</name>
    <name type="common">Tongue sole</name>
    <dbReference type="NCBI Taxonomy" id="244447"/>
    <lineage>
        <taxon>Eukaryota</taxon>
        <taxon>Metazoa</taxon>
        <taxon>Chordata</taxon>
        <taxon>Craniata</taxon>
        <taxon>Vertebrata</taxon>
        <taxon>Euteleostomi</taxon>
        <taxon>Actinopterygii</taxon>
        <taxon>Neopterygii</taxon>
        <taxon>Teleostei</taxon>
        <taxon>Neoteleostei</taxon>
        <taxon>Acanthomorphata</taxon>
        <taxon>Carangaria</taxon>
        <taxon>Pleuronectiformes</taxon>
        <taxon>Pleuronectoidei</taxon>
        <taxon>Cynoglossidae</taxon>
        <taxon>Cynoglossinae</taxon>
        <taxon>Cynoglossus</taxon>
    </lineage>
</organism>
<feature type="signal peptide" evidence="11">
    <location>
        <begin position="1"/>
        <end position="20"/>
    </location>
</feature>
<keyword evidence="2 10" id="KW-0645">Protease</keyword>
<dbReference type="OMA" id="RGWIVST"/>
<evidence type="ECO:0000256" key="1">
    <source>
        <dbReference type="ARBA" id="ARBA00004239"/>
    </source>
</evidence>
<evidence type="ECO:0000313" key="13">
    <source>
        <dbReference type="Ensembl" id="ENSCSEP00000004063.1"/>
    </source>
</evidence>
<dbReference type="Ensembl" id="ENSCSET00000004115.1">
    <property type="protein sequence ID" value="ENSCSEP00000004063.1"/>
    <property type="gene ID" value="ENSCSEG00000002648.1"/>
</dbReference>
<evidence type="ECO:0000256" key="10">
    <source>
        <dbReference type="RuleBase" id="RU363034"/>
    </source>
</evidence>
<dbReference type="GeneID" id="103399906"/>
<reference evidence="13" key="2">
    <citation type="submission" date="2025-08" db="UniProtKB">
        <authorList>
            <consortium name="Ensembl"/>
        </authorList>
    </citation>
    <scope>IDENTIFICATION</scope>
</reference>
<protein>
    <recommendedName>
        <fullName evidence="9">trypsin</fullName>
        <ecNumber evidence="9">3.4.21.4</ecNumber>
    </recommendedName>
</protein>
<comment type="catalytic activity">
    <reaction evidence="8">
        <text>Preferential cleavage: Arg-|-Xaa, Lys-|-Xaa.</text>
        <dbReference type="EC" id="3.4.21.4"/>
    </reaction>
</comment>
<dbReference type="EC" id="3.4.21.4" evidence="9"/>
<evidence type="ECO:0000256" key="3">
    <source>
        <dbReference type="ARBA" id="ARBA00022729"/>
    </source>
</evidence>
<dbReference type="PANTHER" id="PTHR24271:SF81">
    <property type="entry name" value="GRANZYME B"/>
    <property type="match status" value="1"/>
</dbReference>
<evidence type="ECO:0000256" key="2">
    <source>
        <dbReference type="ARBA" id="ARBA00022670"/>
    </source>
</evidence>
<dbReference type="FunCoup" id="A0A3P8ULJ0">
    <property type="interactions" value="5"/>
</dbReference>
<name>A0A3P8ULJ0_CYNSE</name>
<feature type="chain" id="PRO_5018136770" description="trypsin" evidence="11">
    <location>
        <begin position="21"/>
        <end position="255"/>
    </location>
</feature>
<feature type="domain" description="Peptidase S1" evidence="12">
    <location>
        <begin position="23"/>
        <end position="247"/>
    </location>
</feature>
<dbReference type="PRINTS" id="PR00722">
    <property type="entry name" value="CHYMOTRYPSIN"/>
</dbReference>
<evidence type="ECO:0000256" key="8">
    <source>
        <dbReference type="ARBA" id="ARBA00036320"/>
    </source>
</evidence>
<evidence type="ECO:0000256" key="4">
    <source>
        <dbReference type="ARBA" id="ARBA00022801"/>
    </source>
</evidence>
<dbReference type="InterPro" id="IPR043504">
    <property type="entry name" value="Peptidase_S1_PA_chymotrypsin"/>
</dbReference>
<dbReference type="PROSITE" id="PS50240">
    <property type="entry name" value="TRYPSIN_DOM"/>
    <property type="match status" value="1"/>
</dbReference>
<dbReference type="Pfam" id="PF00089">
    <property type="entry name" value="Trypsin"/>
    <property type="match status" value="1"/>
</dbReference>
<dbReference type="FunFam" id="2.40.10.10:FF:000005">
    <property type="entry name" value="Serine protease 37"/>
    <property type="match status" value="1"/>
</dbReference>
<dbReference type="PROSITE" id="PS00135">
    <property type="entry name" value="TRYPSIN_SER"/>
    <property type="match status" value="1"/>
</dbReference>
<dbReference type="InterPro" id="IPR001314">
    <property type="entry name" value="Peptidase_S1A"/>
</dbReference>
<dbReference type="InterPro" id="IPR033116">
    <property type="entry name" value="TRYPSIN_SER"/>
</dbReference>
<keyword evidence="4 10" id="KW-0378">Hydrolase</keyword>
<dbReference type="GO" id="GO:0004252">
    <property type="term" value="F:serine-type endopeptidase activity"/>
    <property type="evidence" value="ECO:0007669"/>
    <property type="project" value="UniProtKB-EC"/>
</dbReference>
<dbReference type="InParanoid" id="A0A3P8ULJ0"/>
<keyword evidence="6" id="KW-0865">Zymogen</keyword>
<dbReference type="OrthoDB" id="5565075at2759"/>
<dbReference type="PANTHER" id="PTHR24271">
    <property type="entry name" value="KALLIKREIN-RELATED"/>
    <property type="match status" value="1"/>
</dbReference>
<evidence type="ECO:0000256" key="7">
    <source>
        <dbReference type="ARBA" id="ARBA00023157"/>
    </source>
</evidence>
<sequence length="255" mass="28750">MFTHCLLVPLVLVLTHEVYAGKIIGGHEAVPHSRPYMVFLRGDENGSPRYCGGFLLNEDFVITAAHCKCHSVSFSNFTVFLGVHNAKNRKEPNVQKISVEQEFPHENYSDVTRTENDIMLLKLSTKAIFNKDVRPIELPQEDIDFLPESCFVSGWGRNNKETNYLSVTLMEVNVTLIDNENCTKSKSYCSEGEAGPAKGDSGGPLVCEDEKAYGVVSHVFIPLSRAPPVHYYTRIQDHVNWIKSVINRDKKRAYI</sequence>
<dbReference type="GO" id="GO:0005576">
    <property type="term" value="C:extracellular region"/>
    <property type="evidence" value="ECO:0007669"/>
    <property type="project" value="UniProtKB-SubCell"/>
</dbReference>
<dbReference type="SMART" id="SM00020">
    <property type="entry name" value="Tryp_SPc"/>
    <property type="match status" value="1"/>
</dbReference>
<dbReference type="CDD" id="cd00190">
    <property type="entry name" value="Tryp_SPc"/>
    <property type="match status" value="1"/>
</dbReference>
<comment type="subcellular location">
    <subcellularLocation>
        <location evidence="1">Secreted</location>
        <location evidence="1">Extracellular space</location>
    </subcellularLocation>
</comment>
<dbReference type="STRING" id="244447.ENSCSEP00000004063"/>
<keyword evidence="3 11" id="KW-0732">Signal</keyword>
<dbReference type="InterPro" id="IPR009003">
    <property type="entry name" value="Peptidase_S1_PA"/>
</dbReference>
<accession>A0A3P8ULJ0</accession>
<proteinExistence type="predicted"/>
<evidence type="ECO:0000256" key="5">
    <source>
        <dbReference type="ARBA" id="ARBA00022825"/>
    </source>
</evidence>
<dbReference type="KEGG" id="csem:103399906"/>
<dbReference type="Gene3D" id="2.40.10.10">
    <property type="entry name" value="Trypsin-like serine proteases"/>
    <property type="match status" value="1"/>
</dbReference>
<keyword evidence="14" id="KW-1185">Reference proteome</keyword>
<dbReference type="PROSITE" id="PS00134">
    <property type="entry name" value="TRYPSIN_HIS"/>
    <property type="match status" value="1"/>
</dbReference>
<reference evidence="13 14" key="1">
    <citation type="journal article" date="2014" name="Nat. Genet.">
        <title>Whole-genome sequence of a flatfish provides insights into ZW sex chromosome evolution and adaptation to a benthic lifestyle.</title>
        <authorList>
            <person name="Chen S."/>
            <person name="Zhang G."/>
            <person name="Shao C."/>
            <person name="Huang Q."/>
            <person name="Liu G."/>
            <person name="Zhang P."/>
            <person name="Song W."/>
            <person name="An N."/>
            <person name="Chalopin D."/>
            <person name="Volff J.N."/>
            <person name="Hong Y."/>
            <person name="Li Q."/>
            <person name="Sha Z."/>
            <person name="Zhou H."/>
            <person name="Xie M."/>
            <person name="Yu Q."/>
            <person name="Liu Y."/>
            <person name="Xiang H."/>
            <person name="Wang N."/>
            <person name="Wu K."/>
            <person name="Yang C."/>
            <person name="Zhou Q."/>
            <person name="Liao X."/>
            <person name="Yang L."/>
            <person name="Hu Q."/>
            <person name="Zhang J."/>
            <person name="Meng L."/>
            <person name="Jin L."/>
            <person name="Tian Y."/>
            <person name="Lian J."/>
            <person name="Yang J."/>
            <person name="Miao G."/>
            <person name="Liu S."/>
            <person name="Liang Z."/>
            <person name="Yan F."/>
            <person name="Li Y."/>
            <person name="Sun B."/>
            <person name="Zhang H."/>
            <person name="Zhang J."/>
            <person name="Zhu Y."/>
            <person name="Du M."/>
            <person name="Zhao Y."/>
            <person name="Schartl M."/>
            <person name="Tang Q."/>
            <person name="Wang J."/>
        </authorList>
    </citation>
    <scope>NUCLEOTIDE SEQUENCE</scope>
</reference>
<evidence type="ECO:0000256" key="6">
    <source>
        <dbReference type="ARBA" id="ARBA00023145"/>
    </source>
</evidence>
<dbReference type="InterPro" id="IPR001254">
    <property type="entry name" value="Trypsin_dom"/>
</dbReference>
<keyword evidence="7" id="KW-1015">Disulfide bond</keyword>
<reference evidence="13" key="3">
    <citation type="submission" date="2025-09" db="UniProtKB">
        <authorList>
            <consortium name="Ensembl"/>
        </authorList>
    </citation>
    <scope>IDENTIFICATION</scope>
</reference>
<dbReference type="SUPFAM" id="SSF50494">
    <property type="entry name" value="Trypsin-like serine proteases"/>
    <property type="match status" value="1"/>
</dbReference>
<dbReference type="RefSeq" id="XP_008336767.1">
    <property type="nucleotide sequence ID" value="XM_008338545.2"/>
</dbReference>
<dbReference type="GO" id="GO:0006508">
    <property type="term" value="P:proteolysis"/>
    <property type="evidence" value="ECO:0007669"/>
    <property type="project" value="UniProtKB-KW"/>
</dbReference>
<dbReference type="GeneTree" id="ENSGT01030000234551"/>
<evidence type="ECO:0000256" key="9">
    <source>
        <dbReference type="ARBA" id="ARBA00038868"/>
    </source>
</evidence>
<keyword evidence="5 10" id="KW-0720">Serine protease</keyword>